<dbReference type="InterPro" id="IPR012334">
    <property type="entry name" value="Pectin_lyas_fold"/>
</dbReference>
<comment type="similarity">
    <text evidence="1">Belongs to the pectinesterase family.</text>
</comment>
<evidence type="ECO:0000256" key="4">
    <source>
        <dbReference type="SAM" id="MobiDB-lite"/>
    </source>
</evidence>
<dbReference type="PANTHER" id="PTHR31321:SF57">
    <property type="entry name" value="PECTINESTERASE 53-RELATED"/>
    <property type="match status" value="1"/>
</dbReference>
<dbReference type="PANTHER" id="PTHR31321">
    <property type="entry name" value="ACYL-COA THIOESTER HYDROLASE YBHC-RELATED"/>
    <property type="match status" value="1"/>
</dbReference>
<accession>A0AAT9HYN2</accession>
<sequence>MIVEGDQDTLLLDTAAKDRLGRVYVTNSYVVGNVDFIFGRATAVIDRSVITLKKRWDGSSAGYITAPSTAANRKGILIANSTVNGDVSDRTFYLGRPWHAGGDASSTRRPRSATPASARPSAPPLDRHERLLLEGRPLRGIPEHRLRLGLRQQQPPPPHGRPGGRPGDPRLAGRLDPDSVLTPTRPHARGAGHPFSYRR</sequence>
<organism evidence="6">
    <name type="scientific">Streptomyces haneummycinicus</name>
    <dbReference type="NCBI Taxonomy" id="3074435"/>
    <lineage>
        <taxon>Bacteria</taxon>
        <taxon>Bacillati</taxon>
        <taxon>Actinomycetota</taxon>
        <taxon>Actinomycetes</taxon>
        <taxon>Kitasatosporales</taxon>
        <taxon>Streptomycetaceae</taxon>
        <taxon>Streptomyces</taxon>
    </lineage>
</organism>
<dbReference type="GO" id="GO:0042545">
    <property type="term" value="P:cell wall modification"/>
    <property type="evidence" value="ECO:0007669"/>
    <property type="project" value="InterPro"/>
</dbReference>
<feature type="domain" description="Pectinesterase catalytic" evidence="5">
    <location>
        <begin position="3"/>
        <end position="99"/>
    </location>
</feature>
<feature type="compositionally biased region" description="Low complexity" evidence="4">
    <location>
        <begin position="104"/>
        <end position="120"/>
    </location>
</feature>
<name>A0AAT9HYN2_9ACTN</name>
<dbReference type="EMBL" id="AP035768">
    <property type="protein sequence ID" value="BFO22717.1"/>
    <property type="molecule type" value="Genomic_DNA"/>
</dbReference>
<feature type="compositionally biased region" description="Basic and acidic residues" evidence="4">
    <location>
        <begin position="167"/>
        <end position="177"/>
    </location>
</feature>
<keyword evidence="2" id="KW-0378">Hydrolase</keyword>
<reference evidence="6" key="1">
    <citation type="submission" date="2024-06" db="EMBL/GenBank/DDBJ databases">
        <authorList>
            <consortium name="consrtm"/>
            <person name="Uemura M."/>
            <person name="Terahara T."/>
        </authorList>
    </citation>
    <scope>NUCLEOTIDE SEQUENCE</scope>
    <source>
        <strain evidence="6">KM77-8</strain>
    </source>
</reference>
<dbReference type="GO" id="GO:0030599">
    <property type="term" value="F:pectinesterase activity"/>
    <property type="evidence" value="ECO:0007669"/>
    <property type="project" value="InterPro"/>
</dbReference>
<dbReference type="GO" id="GO:0009279">
    <property type="term" value="C:cell outer membrane"/>
    <property type="evidence" value="ECO:0007669"/>
    <property type="project" value="TreeGrafter"/>
</dbReference>
<dbReference type="AlphaFoldDB" id="A0AAT9HYN2"/>
<evidence type="ECO:0000256" key="2">
    <source>
        <dbReference type="ARBA" id="ARBA00022801"/>
    </source>
</evidence>
<gene>
    <name evidence="6" type="ORF">SHKM778_91050</name>
</gene>
<dbReference type="InterPro" id="IPR000070">
    <property type="entry name" value="Pectinesterase_cat"/>
</dbReference>
<dbReference type="Gene3D" id="2.160.20.10">
    <property type="entry name" value="Single-stranded right-handed beta-helix, Pectin lyase-like"/>
    <property type="match status" value="1"/>
</dbReference>
<evidence type="ECO:0000256" key="1">
    <source>
        <dbReference type="ARBA" id="ARBA00008891"/>
    </source>
</evidence>
<feature type="region of interest" description="Disordered" evidence="4">
    <location>
        <begin position="98"/>
        <end position="127"/>
    </location>
</feature>
<dbReference type="Pfam" id="PF01095">
    <property type="entry name" value="Pectinesterase"/>
    <property type="match status" value="1"/>
</dbReference>
<feature type="region of interest" description="Disordered" evidence="4">
    <location>
        <begin position="149"/>
        <end position="199"/>
    </location>
</feature>
<dbReference type="InterPro" id="IPR011050">
    <property type="entry name" value="Pectin_lyase_fold/virulence"/>
</dbReference>
<evidence type="ECO:0000256" key="3">
    <source>
        <dbReference type="ARBA" id="ARBA00023085"/>
    </source>
</evidence>
<keyword evidence="3" id="KW-0063">Aspartyl esterase</keyword>
<dbReference type="SUPFAM" id="SSF51126">
    <property type="entry name" value="Pectin lyase-like"/>
    <property type="match status" value="1"/>
</dbReference>
<reference evidence="6" key="2">
    <citation type="submission" date="2024-07" db="EMBL/GenBank/DDBJ databases">
        <title>Streptomyces haneummycinica sp. nov., a new antibiotic-producing actinobacterium isolated from marine sediment.</title>
        <authorList>
            <person name="Uemura M."/>
            <person name="Hamada M."/>
            <person name="Hirano S."/>
            <person name="Kobayashi K."/>
            <person name="Ohshiro T."/>
            <person name="Kobayashi T."/>
            <person name="Terahara T."/>
        </authorList>
    </citation>
    <scope>NUCLEOTIDE SEQUENCE</scope>
    <source>
        <strain evidence="6">KM77-8</strain>
    </source>
</reference>
<evidence type="ECO:0000313" key="6">
    <source>
        <dbReference type="EMBL" id="BFO22717.1"/>
    </source>
</evidence>
<evidence type="ECO:0000259" key="5">
    <source>
        <dbReference type="Pfam" id="PF01095"/>
    </source>
</evidence>
<feature type="compositionally biased region" description="Basic residues" evidence="4">
    <location>
        <begin position="186"/>
        <end position="199"/>
    </location>
</feature>
<protein>
    <recommendedName>
        <fullName evidence="5">Pectinesterase catalytic domain-containing protein</fullName>
    </recommendedName>
</protein>
<proteinExistence type="inferred from homology"/>